<evidence type="ECO:0000256" key="1">
    <source>
        <dbReference type="SAM" id="MobiDB-lite"/>
    </source>
</evidence>
<evidence type="ECO:0000256" key="3">
    <source>
        <dbReference type="SAM" id="SignalP"/>
    </source>
</evidence>
<keyword evidence="2" id="KW-0812">Transmembrane</keyword>
<feature type="region of interest" description="Disordered" evidence="1">
    <location>
        <begin position="305"/>
        <end position="339"/>
    </location>
</feature>
<organism evidence="4">
    <name type="scientific">Leifsonia sp. NPDC080035</name>
    <dbReference type="NCBI Taxonomy" id="3143936"/>
    <lineage>
        <taxon>Bacteria</taxon>
        <taxon>Bacillati</taxon>
        <taxon>Actinomycetota</taxon>
        <taxon>Actinomycetes</taxon>
        <taxon>Micrococcales</taxon>
        <taxon>Microbacteriaceae</taxon>
        <taxon>Leifsonia</taxon>
    </lineage>
</organism>
<name>A0AAU7GIE4_9MICO</name>
<gene>
    <name evidence="4" type="ORF">AAME72_07160</name>
</gene>
<keyword evidence="2" id="KW-0472">Membrane</keyword>
<dbReference type="Pfam" id="PF19516">
    <property type="entry name" value="DUF6049"/>
    <property type="match status" value="1"/>
</dbReference>
<feature type="transmembrane region" description="Helical" evidence="2">
    <location>
        <begin position="683"/>
        <end position="705"/>
    </location>
</feature>
<feature type="compositionally biased region" description="Acidic residues" evidence="1">
    <location>
        <begin position="724"/>
        <end position="742"/>
    </location>
</feature>
<sequence>MSVPGLTLRGARLTSALVSAVLATTALFSGGGPASAATAAAPVASARSAAAPGLTATVTADNGGVVSAGRPLLVSVTVTNPTDTAYSSGSATVWLDPEPQSSRTGLSAWLVSKDAVADKKTLGRVALPTLEPGSSSVVSVTVPAAALPFSSHPQSAVFGIGAAVDAGESVAEARSSVVWSTGKPTSRSAVAVVMPIVSPSTSSGLISSDDLATYTEPNGVLTRDLDGLADHSTVTVGIDPMIIASIRVLGNAAPPTATAWLDRLASLPNDTFALQYGDADVAGQIQSGLAAPLGPTALGYALDPRNFTPAPTSIGEPPSTTSTPTATPSPTPTAGAGPELPTLEKLLAWDYSLKGVAWPGDKTLRAADLAPLAAAGLGTAIVSGSNTNAASLDGTPNAALRSGASTLAVSDQGLSDALRAAVSAPSDLAWNSAMSTLNAQLQLVSGEDSTPHHLLLAMDRSWPSSGTQLQRTLDSLFTSPWSTPSTFPTLLTAAQSSQLALTDAPESQARIDAIRGLLDDEKALDGFASVLTDPSTLVGRTRAQLLSLLAVSWLNPRADWTAAVTKSRAATDDTLHSIKILPTDNINLVSAQGSIPFTVSNELPDEEATIVLSASPSNGRLEIDQPTTKTIPKDSRVTVLVPVKARVGNGQVILSLQLYSPAGVPIGYPSYATVDVHADWEGIGALIFGSLLVLLFGFGIVRNILRRRSQRRGEKADDAANAEPGDDSEPADDAEPVDDATPADDAKPAPTDGPEDRADG</sequence>
<feature type="chain" id="PRO_5043750360" evidence="3">
    <location>
        <begin position="37"/>
        <end position="760"/>
    </location>
</feature>
<reference evidence="4" key="1">
    <citation type="submission" date="2024-05" db="EMBL/GenBank/DDBJ databases">
        <title>The Natural Products Discovery Center: Release of the First 8490 Sequenced Strains for Exploring Actinobacteria Biosynthetic Diversity.</title>
        <authorList>
            <person name="Kalkreuter E."/>
            <person name="Kautsar S.A."/>
            <person name="Yang D."/>
            <person name="Bader C.D."/>
            <person name="Teijaro C.N."/>
            <person name="Fluegel L."/>
            <person name="Davis C.M."/>
            <person name="Simpson J.R."/>
            <person name="Lauterbach L."/>
            <person name="Steele A.D."/>
            <person name="Gui C."/>
            <person name="Meng S."/>
            <person name="Li G."/>
            <person name="Viehrig K."/>
            <person name="Ye F."/>
            <person name="Su P."/>
            <person name="Kiefer A.F."/>
            <person name="Nichols A."/>
            <person name="Cepeda A.J."/>
            <person name="Yan W."/>
            <person name="Fan B."/>
            <person name="Jiang Y."/>
            <person name="Adhikari A."/>
            <person name="Zheng C.-J."/>
            <person name="Schuster L."/>
            <person name="Cowan T.M."/>
            <person name="Smanski M.J."/>
            <person name="Chevrette M.G."/>
            <person name="de Carvalho L.P.S."/>
            <person name="Shen B."/>
        </authorList>
    </citation>
    <scope>NUCLEOTIDE SEQUENCE</scope>
    <source>
        <strain evidence="4">NPDC080035</strain>
    </source>
</reference>
<dbReference type="AlphaFoldDB" id="A0AAU7GIE4"/>
<dbReference type="RefSeq" id="WP_348789548.1">
    <property type="nucleotide sequence ID" value="NZ_CP157390.1"/>
</dbReference>
<accession>A0AAU7GIE4</accession>
<keyword evidence="2" id="KW-1133">Transmembrane helix</keyword>
<feature type="signal peptide" evidence="3">
    <location>
        <begin position="1"/>
        <end position="36"/>
    </location>
</feature>
<keyword evidence="3" id="KW-0732">Signal</keyword>
<proteinExistence type="predicted"/>
<dbReference type="EMBL" id="CP157390">
    <property type="protein sequence ID" value="XBM49636.1"/>
    <property type="molecule type" value="Genomic_DNA"/>
</dbReference>
<feature type="compositionally biased region" description="Low complexity" evidence="1">
    <location>
        <begin position="311"/>
        <end position="338"/>
    </location>
</feature>
<evidence type="ECO:0000313" key="4">
    <source>
        <dbReference type="EMBL" id="XBM49636.1"/>
    </source>
</evidence>
<evidence type="ECO:0000256" key="2">
    <source>
        <dbReference type="SAM" id="Phobius"/>
    </source>
</evidence>
<protein>
    <submittedName>
        <fullName evidence="4">DUF6049 family protein</fullName>
    </submittedName>
</protein>
<feature type="region of interest" description="Disordered" evidence="1">
    <location>
        <begin position="709"/>
        <end position="760"/>
    </location>
</feature>
<dbReference type="InterPro" id="IPR046112">
    <property type="entry name" value="DUF6049"/>
</dbReference>